<dbReference type="OrthoDB" id="9816564at2"/>
<dbReference type="STRING" id="264697.ABE28_015860"/>
<dbReference type="Gene3D" id="3.40.50.11010">
    <property type="match status" value="1"/>
</dbReference>
<dbReference type="RefSeq" id="WP_064463589.1">
    <property type="nucleotide sequence ID" value="NZ_CP017080.1"/>
</dbReference>
<gene>
    <name evidence="2" type="ORF">ABE28_015860</name>
</gene>
<keyword evidence="3" id="KW-1185">Reference proteome</keyword>
<dbReference type="EMBL" id="CP017080">
    <property type="protein sequence ID" value="AOH55838.1"/>
    <property type="molecule type" value="Genomic_DNA"/>
</dbReference>
<dbReference type="AlphaFoldDB" id="A0A1B3XRH3"/>
<evidence type="ECO:0000313" key="2">
    <source>
        <dbReference type="EMBL" id="AOH55838.1"/>
    </source>
</evidence>
<evidence type="ECO:0000259" key="1">
    <source>
        <dbReference type="Pfam" id="PF22059"/>
    </source>
</evidence>
<dbReference type="KEGG" id="bmur:ABE28_015860"/>
<dbReference type="InterPro" id="IPR054299">
    <property type="entry name" value="GumK_N"/>
</dbReference>
<proteinExistence type="predicted"/>
<name>A0A1B3XRH3_9BACI</name>
<protein>
    <recommendedName>
        <fullName evidence="1">Glucuronosyltransferase GumK N-terminal domain-containing protein</fullName>
    </recommendedName>
</protein>
<evidence type="ECO:0000313" key="3">
    <source>
        <dbReference type="Proteomes" id="UP000077926"/>
    </source>
</evidence>
<sequence length="379" mass="43839">MKKIVMVESQEFNSTVKIGAHHYAELFAKNGYEVLWLSPAYSIAHYVNDKALVNQRRKLNSSKRVELSKNIYGYAPFTLIPFIKMPIFNTSVIGKKYLYTAIPNLKKELMKIGFGDVDVLWLSNIKSYYIKEFLTYKKLVHRVADEQTGFKGYFKTLENFEKRLINESDIVFSTAKLLENRVREIRSDVIYLPNAVNFEDFQKETYVLPSEFKEHQNSKICIYIGAIGEWLDKELIEFVVSHLSEVQFFFIGPDHGGLTGLERFNNVHIIGPKKYNSLPHFLFFSDIAIIPFKVNKLTNAINPVKLFEYLAAGTPTLTTSFNEINHIDGPFEIAINKVEFLGKLKTMLTTKFDKSSLKSFAKRNDWSTRFEIIEQELAE</sequence>
<dbReference type="Pfam" id="PF22059">
    <property type="entry name" value="GumK_N"/>
    <property type="match status" value="1"/>
</dbReference>
<feature type="domain" description="Glucuronosyltransferase GumK N-terminal" evidence="1">
    <location>
        <begin position="9"/>
        <end position="171"/>
    </location>
</feature>
<organism evidence="2 3">
    <name type="scientific">Peribacillus muralis</name>
    <dbReference type="NCBI Taxonomy" id="264697"/>
    <lineage>
        <taxon>Bacteria</taxon>
        <taxon>Bacillati</taxon>
        <taxon>Bacillota</taxon>
        <taxon>Bacilli</taxon>
        <taxon>Bacillales</taxon>
        <taxon>Bacillaceae</taxon>
        <taxon>Peribacillus</taxon>
    </lineage>
</organism>
<dbReference type="Proteomes" id="UP000077926">
    <property type="component" value="Chromosome"/>
</dbReference>
<accession>A0A1B3XRH3</accession>
<reference evidence="2 3" key="1">
    <citation type="submission" date="2016-08" db="EMBL/GenBank/DDBJ databases">
        <title>Complete genome sequence of Bacillus muralis G25-68, a strain with toxicity to nematodes.</title>
        <authorList>
            <person name="Zheng Z."/>
        </authorList>
    </citation>
    <scope>NUCLEOTIDE SEQUENCE [LARGE SCALE GENOMIC DNA]</scope>
    <source>
        <strain evidence="2 3">G25-68</strain>
    </source>
</reference>
<dbReference type="Gene3D" id="3.40.50.2000">
    <property type="entry name" value="Glycogen Phosphorylase B"/>
    <property type="match status" value="1"/>
</dbReference>
<dbReference type="SUPFAM" id="SSF53756">
    <property type="entry name" value="UDP-Glycosyltransferase/glycogen phosphorylase"/>
    <property type="match status" value="1"/>
</dbReference>